<dbReference type="GO" id="GO:0004519">
    <property type="term" value="F:endonuclease activity"/>
    <property type="evidence" value="ECO:0007669"/>
    <property type="project" value="UniProtKB-KW"/>
</dbReference>
<dbReference type="CDD" id="cd00085">
    <property type="entry name" value="HNHc"/>
    <property type="match status" value="1"/>
</dbReference>
<dbReference type="Gene3D" id="1.10.30.50">
    <property type="match status" value="1"/>
</dbReference>
<evidence type="ECO:0000313" key="3">
    <source>
        <dbReference type="Proteomes" id="UP000539064"/>
    </source>
</evidence>
<sequence>MSRKKITENVKKRLYADSMGRCMNPDCQEKLFINDRDIVEKAHIIPYCETEDNSYENLIILCPNCHTRFDKGSSYNIEKVKSWKRIREEELDNLFSKKFKNFDELKSKVKPLLIDNKTIYEKYYLGDKKNLWDKFEGRILVNNRMLKKILEQNLNLIQRNSIEFYSNLEYVNTFIMHIDEFEATRPDDEKEREVLFPKEINSIFGIAPVDDDMLPSTESLELLIIKLNEEGKFESISMGDEDSYILLKEDGELSKLYLNDTPRLRQLYFEYHCFRSTKVRLTSLNFAYKFMKSRGVNFEFDNFNNLREVTVCGIKMIFVYEYCLNKVDLMNLSPEENSVVINLHNWNGESCISSEANELSKKMNVTLLTMEDYYIYVHKLKQRK</sequence>
<dbReference type="InterPro" id="IPR003615">
    <property type="entry name" value="HNH_nuc"/>
</dbReference>
<protein>
    <submittedName>
        <fullName evidence="2">HNH endonuclease</fullName>
    </submittedName>
</protein>
<dbReference type="Pfam" id="PF13391">
    <property type="entry name" value="HNH_2"/>
    <property type="match status" value="1"/>
</dbReference>
<gene>
    <name evidence="2" type="ORF">HCA52_09535</name>
</gene>
<comment type="caution">
    <text evidence="2">The sequence shown here is derived from an EMBL/GenBank/DDBJ whole genome shotgun (WGS) entry which is preliminary data.</text>
</comment>
<proteinExistence type="predicted"/>
<keyword evidence="2" id="KW-0378">Hydrolase</keyword>
<evidence type="ECO:0000313" key="2">
    <source>
        <dbReference type="EMBL" id="MBC1793656.1"/>
    </source>
</evidence>
<dbReference type="EMBL" id="JAARVG010000008">
    <property type="protein sequence ID" value="MBC1793656.1"/>
    <property type="molecule type" value="Genomic_DNA"/>
</dbReference>
<keyword evidence="2" id="KW-0255">Endonuclease</keyword>
<dbReference type="RefSeq" id="WP_185524225.1">
    <property type="nucleotide sequence ID" value="NZ_JAARVG010000008.1"/>
</dbReference>
<evidence type="ECO:0000259" key="1">
    <source>
        <dbReference type="Pfam" id="PF13391"/>
    </source>
</evidence>
<dbReference type="AlphaFoldDB" id="A0A7X0XYF1"/>
<keyword evidence="2" id="KW-0540">Nuclease</keyword>
<feature type="domain" description="HNH nuclease" evidence="1">
    <location>
        <begin position="35"/>
        <end position="72"/>
    </location>
</feature>
<organism evidence="2 3">
    <name type="scientific">Listeria booriae</name>
    <dbReference type="NCBI Taxonomy" id="1552123"/>
    <lineage>
        <taxon>Bacteria</taxon>
        <taxon>Bacillati</taxon>
        <taxon>Bacillota</taxon>
        <taxon>Bacilli</taxon>
        <taxon>Bacillales</taxon>
        <taxon>Listeriaceae</taxon>
        <taxon>Listeria</taxon>
    </lineage>
</organism>
<name>A0A7X0XYF1_9LIST</name>
<accession>A0A7X0XYF1</accession>
<reference evidence="2 3" key="1">
    <citation type="submission" date="2020-03" db="EMBL/GenBank/DDBJ databases">
        <title>Soil Listeria distribution.</title>
        <authorList>
            <person name="Liao J."/>
            <person name="Wiedmann M."/>
        </authorList>
    </citation>
    <scope>NUCLEOTIDE SEQUENCE [LARGE SCALE GENOMIC DNA]</scope>
    <source>
        <strain evidence="2 3">FSL L7-0978</strain>
    </source>
</reference>
<dbReference type="Proteomes" id="UP000539064">
    <property type="component" value="Unassembled WGS sequence"/>
</dbReference>